<evidence type="ECO:0000313" key="2">
    <source>
        <dbReference type="EMBL" id="MQL84495.1"/>
    </source>
</evidence>
<name>A0A843ULZ5_COLES</name>
<evidence type="ECO:0000313" key="3">
    <source>
        <dbReference type="Proteomes" id="UP000652761"/>
    </source>
</evidence>
<dbReference type="Proteomes" id="UP000652761">
    <property type="component" value="Unassembled WGS sequence"/>
</dbReference>
<gene>
    <name evidence="2" type="ORF">Taro_017004</name>
</gene>
<organism evidence="2 3">
    <name type="scientific">Colocasia esculenta</name>
    <name type="common">Wild taro</name>
    <name type="synonym">Arum esculentum</name>
    <dbReference type="NCBI Taxonomy" id="4460"/>
    <lineage>
        <taxon>Eukaryota</taxon>
        <taxon>Viridiplantae</taxon>
        <taxon>Streptophyta</taxon>
        <taxon>Embryophyta</taxon>
        <taxon>Tracheophyta</taxon>
        <taxon>Spermatophyta</taxon>
        <taxon>Magnoliopsida</taxon>
        <taxon>Liliopsida</taxon>
        <taxon>Araceae</taxon>
        <taxon>Aroideae</taxon>
        <taxon>Colocasieae</taxon>
        <taxon>Colocasia</taxon>
    </lineage>
</organism>
<comment type="caution">
    <text evidence="2">The sequence shown here is derived from an EMBL/GenBank/DDBJ whole genome shotgun (WGS) entry which is preliminary data.</text>
</comment>
<evidence type="ECO:0000256" key="1">
    <source>
        <dbReference type="SAM" id="MobiDB-lite"/>
    </source>
</evidence>
<proteinExistence type="predicted"/>
<reference evidence="2" key="1">
    <citation type="submission" date="2017-07" db="EMBL/GenBank/DDBJ databases">
        <title>Taro Niue Genome Assembly and Annotation.</title>
        <authorList>
            <person name="Atibalentja N."/>
            <person name="Keating K."/>
            <person name="Fields C.J."/>
        </authorList>
    </citation>
    <scope>NUCLEOTIDE SEQUENCE</scope>
    <source>
        <strain evidence="2">Niue_2</strain>
        <tissue evidence="2">Leaf</tissue>
    </source>
</reference>
<feature type="region of interest" description="Disordered" evidence="1">
    <location>
        <begin position="14"/>
        <end position="67"/>
    </location>
</feature>
<feature type="compositionally biased region" description="Polar residues" evidence="1">
    <location>
        <begin position="33"/>
        <end position="56"/>
    </location>
</feature>
<keyword evidence="3" id="KW-1185">Reference proteome</keyword>
<feature type="compositionally biased region" description="Low complexity" evidence="1">
    <location>
        <begin position="14"/>
        <end position="32"/>
    </location>
</feature>
<accession>A0A843ULZ5</accession>
<sequence length="67" mass="7126">MASAVWRRCSIWGSSRSGSLSSTNSLSSSQHSQMLITARSNFSKENAESNGTSTFQRADGGHSGKSK</sequence>
<protein>
    <submittedName>
        <fullName evidence="2">Uncharacterized protein</fullName>
    </submittedName>
</protein>
<dbReference type="EMBL" id="NMUH01000765">
    <property type="protein sequence ID" value="MQL84495.1"/>
    <property type="molecule type" value="Genomic_DNA"/>
</dbReference>
<dbReference type="AlphaFoldDB" id="A0A843ULZ5"/>